<evidence type="ECO:0000256" key="1">
    <source>
        <dbReference type="SAM" id="MobiDB-lite"/>
    </source>
</evidence>
<sequence length="390" mass="44322">MEPNNLDTQQLEEEQLQESNGKFARLARVVRDLFAQEPQNVKRVLESHDIKDFESFVNEDDTPILYAEWDSYDCVYRCPECSWEVVSGECPSGCDLEFDMDTLDDADCSRNVAEEDDRVLTPRGDTPLGEDVRCFPPAIYCNRMEEYAELRRRGASRAMCETYQLQFHPTNGIIAWADEDLYEDFAGPAMQTGDSWKLMLGRRIELDEDDLDGSQFMVALLEDGVVFPLPHCGWETVEEEPGIWVTRSGTGMDNTPKIPPAPSAPACDTNAHLKTCVEPVEAHDYQEIKQEDDDIFLRRSLSFSDLPTAMDVDTREDSDRNSTEEDSEGDGQENGDEQEDDRDSEDEEHEDEDDQDEDDQEDGEPDSEEEGGVVVELLPPPLSPELDRYL</sequence>
<dbReference type="EMBL" id="JARKIB010000001">
    <property type="protein sequence ID" value="KAJ7786359.1"/>
    <property type="molecule type" value="Genomic_DNA"/>
</dbReference>
<feature type="region of interest" description="Disordered" evidence="1">
    <location>
        <begin position="308"/>
        <end position="390"/>
    </location>
</feature>
<feature type="domain" description="DUF8191" evidence="2">
    <location>
        <begin position="150"/>
        <end position="223"/>
    </location>
</feature>
<gene>
    <name evidence="3" type="ORF">B0H16DRAFT_28465</name>
</gene>
<keyword evidence="4" id="KW-1185">Reference proteome</keyword>
<comment type="caution">
    <text evidence="3">The sequence shown here is derived from an EMBL/GenBank/DDBJ whole genome shotgun (WGS) entry which is preliminary data.</text>
</comment>
<reference evidence="3" key="1">
    <citation type="submission" date="2023-03" db="EMBL/GenBank/DDBJ databases">
        <title>Massive genome expansion in bonnet fungi (Mycena s.s.) driven by repeated elements and novel gene families across ecological guilds.</title>
        <authorList>
            <consortium name="Lawrence Berkeley National Laboratory"/>
            <person name="Harder C.B."/>
            <person name="Miyauchi S."/>
            <person name="Viragh M."/>
            <person name="Kuo A."/>
            <person name="Thoen E."/>
            <person name="Andreopoulos B."/>
            <person name="Lu D."/>
            <person name="Skrede I."/>
            <person name="Drula E."/>
            <person name="Henrissat B."/>
            <person name="Morin E."/>
            <person name="Kohler A."/>
            <person name="Barry K."/>
            <person name="LaButti K."/>
            <person name="Morin E."/>
            <person name="Salamov A."/>
            <person name="Lipzen A."/>
            <person name="Mereny Z."/>
            <person name="Hegedus B."/>
            <person name="Baldrian P."/>
            <person name="Stursova M."/>
            <person name="Weitz H."/>
            <person name="Taylor A."/>
            <person name="Grigoriev I.V."/>
            <person name="Nagy L.G."/>
            <person name="Martin F."/>
            <person name="Kauserud H."/>
        </authorList>
    </citation>
    <scope>NUCLEOTIDE SEQUENCE</scope>
    <source>
        <strain evidence="3">CBHHK182m</strain>
    </source>
</reference>
<dbReference type="Pfam" id="PF26609">
    <property type="entry name" value="DUF8191"/>
    <property type="match status" value="1"/>
</dbReference>
<proteinExistence type="predicted"/>
<feature type="compositionally biased region" description="Acidic residues" evidence="1">
    <location>
        <begin position="324"/>
        <end position="371"/>
    </location>
</feature>
<name>A0AAD7P2X2_9AGAR</name>
<protein>
    <recommendedName>
        <fullName evidence="2">DUF8191 domain-containing protein</fullName>
    </recommendedName>
</protein>
<evidence type="ECO:0000313" key="3">
    <source>
        <dbReference type="EMBL" id="KAJ7786359.1"/>
    </source>
</evidence>
<dbReference type="InterPro" id="IPR058504">
    <property type="entry name" value="DUF8191"/>
</dbReference>
<feature type="compositionally biased region" description="Basic and acidic residues" evidence="1">
    <location>
        <begin position="312"/>
        <end position="323"/>
    </location>
</feature>
<organism evidence="3 4">
    <name type="scientific">Mycena metata</name>
    <dbReference type="NCBI Taxonomy" id="1033252"/>
    <lineage>
        <taxon>Eukaryota</taxon>
        <taxon>Fungi</taxon>
        <taxon>Dikarya</taxon>
        <taxon>Basidiomycota</taxon>
        <taxon>Agaricomycotina</taxon>
        <taxon>Agaricomycetes</taxon>
        <taxon>Agaricomycetidae</taxon>
        <taxon>Agaricales</taxon>
        <taxon>Marasmiineae</taxon>
        <taxon>Mycenaceae</taxon>
        <taxon>Mycena</taxon>
    </lineage>
</organism>
<evidence type="ECO:0000313" key="4">
    <source>
        <dbReference type="Proteomes" id="UP001215598"/>
    </source>
</evidence>
<dbReference type="Proteomes" id="UP001215598">
    <property type="component" value="Unassembled WGS sequence"/>
</dbReference>
<dbReference type="AlphaFoldDB" id="A0AAD7P2X2"/>
<evidence type="ECO:0000259" key="2">
    <source>
        <dbReference type="Pfam" id="PF26609"/>
    </source>
</evidence>
<accession>A0AAD7P2X2</accession>